<dbReference type="Proteomes" id="UP000552683">
    <property type="component" value="Unassembled WGS sequence"/>
</dbReference>
<proteinExistence type="predicted"/>
<keyword evidence="2" id="KW-1185">Reference proteome</keyword>
<comment type="caution">
    <text evidence="1">The sequence shown here is derived from an EMBL/GenBank/DDBJ whole genome shotgun (WGS) entry which is preliminary data.</text>
</comment>
<organism evidence="1 2">
    <name type="scientific">Campylobacter massiliensis</name>
    <dbReference type="NCBI Taxonomy" id="2762557"/>
    <lineage>
        <taxon>Bacteria</taxon>
        <taxon>Pseudomonadati</taxon>
        <taxon>Campylobacterota</taxon>
        <taxon>Epsilonproteobacteria</taxon>
        <taxon>Campylobacterales</taxon>
        <taxon>Campylobacteraceae</taxon>
        <taxon>Campylobacter</taxon>
    </lineage>
</organism>
<protein>
    <submittedName>
        <fullName evidence="1">Uncharacterized protein</fullName>
    </submittedName>
</protein>
<dbReference type="EMBL" id="JACLZK010000002">
    <property type="protein sequence ID" value="MBC2883594.1"/>
    <property type="molecule type" value="Genomic_DNA"/>
</dbReference>
<evidence type="ECO:0000313" key="2">
    <source>
        <dbReference type="Proteomes" id="UP000552683"/>
    </source>
</evidence>
<dbReference type="RefSeq" id="WP_185899098.1">
    <property type="nucleotide sequence ID" value="NZ_JACLZK010000002.1"/>
</dbReference>
<name>A0A842JEZ0_9BACT</name>
<evidence type="ECO:0000313" key="1">
    <source>
        <dbReference type="EMBL" id="MBC2883594.1"/>
    </source>
</evidence>
<accession>A0A842JEZ0</accession>
<dbReference type="AlphaFoldDB" id="A0A842JEZ0"/>
<gene>
    <name evidence="1" type="ORF">H7R39_10090</name>
</gene>
<reference evidence="1 2" key="1">
    <citation type="submission" date="2020-08" db="EMBL/GenBank/DDBJ databases">
        <title>Complete genome and description of Campylobacter massiliensis Marseille-Q3452 sp. nov.</title>
        <authorList>
            <person name="Antezack A."/>
        </authorList>
    </citation>
    <scope>NUCLEOTIDE SEQUENCE [LARGE SCALE GENOMIC DNA]</scope>
    <source>
        <strain evidence="1 2">Marseille-Q3452</strain>
    </source>
</reference>
<sequence>MTPFFDFWELFREKICQNLKTSYKNFNKRKKIPQDIPDIDDDLEEEPGYDDLEEDFLLL</sequence>